<name>A0A9X0MJQ0_BACCE</name>
<proteinExistence type="predicted"/>
<gene>
    <name evidence="2" type="ORF">AT268_31870</name>
</gene>
<keyword evidence="1" id="KW-0812">Transmembrane</keyword>
<evidence type="ECO:0000313" key="3">
    <source>
        <dbReference type="Proteomes" id="UP000075476"/>
    </source>
</evidence>
<evidence type="ECO:0000256" key="1">
    <source>
        <dbReference type="SAM" id="Phobius"/>
    </source>
</evidence>
<dbReference type="RefSeq" id="WP_061662441.1">
    <property type="nucleotide sequence ID" value="NZ_LOMO01000001.1"/>
</dbReference>
<feature type="transmembrane region" description="Helical" evidence="1">
    <location>
        <begin position="50"/>
        <end position="73"/>
    </location>
</feature>
<comment type="caution">
    <text evidence="2">The sequence shown here is derived from an EMBL/GenBank/DDBJ whole genome shotgun (WGS) entry which is preliminary data.</text>
</comment>
<keyword evidence="1" id="KW-0472">Membrane</keyword>
<accession>A0A9X0MJQ0</accession>
<organism evidence="2 3">
    <name type="scientific">Bacillus cereus</name>
    <dbReference type="NCBI Taxonomy" id="1396"/>
    <lineage>
        <taxon>Bacteria</taxon>
        <taxon>Bacillati</taxon>
        <taxon>Bacillota</taxon>
        <taxon>Bacilli</taxon>
        <taxon>Bacillales</taxon>
        <taxon>Bacillaceae</taxon>
        <taxon>Bacillus</taxon>
        <taxon>Bacillus cereus group</taxon>
    </lineage>
</organism>
<sequence>MEYYKDIEVFVCAIGLFVIPIILTTILYFIKKEYFQCNWRPGPDYISLYATWSLMIVSLGAIIVLGTMGYSLITGKELFQERMNLVEKTKREVIANALNVQEYKMQMDNNEEGTLKGIKMYRINVDNEAFSVFLKNEDYLQYKVVRIDRVLNESKDFVKTK</sequence>
<feature type="transmembrane region" description="Helical" evidence="1">
    <location>
        <begin position="7"/>
        <end position="30"/>
    </location>
</feature>
<keyword evidence="1" id="KW-1133">Transmembrane helix</keyword>
<dbReference type="AlphaFoldDB" id="A0A9X0MJQ0"/>
<reference evidence="2 3" key="1">
    <citation type="submission" date="2015-12" db="EMBL/GenBank/DDBJ databases">
        <title>Bacillus cereus Group isolate.</title>
        <authorList>
            <person name="Kovac J."/>
        </authorList>
    </citation>
    <scope>NUCLEOTIDE SEQUENCE [LARGE SCALE GENOMIC DNA]</scope>
    <source>
        <strain evidence="2 3">FSL K6-0073</strain>
    </source>
</reference>
<dbReference type="Proteomes" id="UP000075476">
    <property type="component" value="Unassembled WGS sequence"/>
</dbReference>
<protein>
    <submittedName>
        <fullName evidence="2">Uncharacterized protein</fullName>
    </submittedName>
</protein>
<dbReference type="EMBL" id="LOMO01000001">
    <property type="protein sequence ID" value="KXY51102.1"/>
    <property type="molecule type" value="Genomic_DNA"/>
</dbReference>
<evidence type="ECO:0000313" key="2">
    <source>
        <dbReference type="EMBL" id="KXY51102.1"/>
    </source>
</evidence>